<evidence type="ECO:0000313" key="2">
    <source>
        <dbReference type="RefSeq" id="XP_008563127.1"/>
    </source>
</evidence>
<keyword evidence="1" id="KW-1185">Reference proteome</keyword>
<dbReference type="RefSeq" id="XP_008563127.1">
    <property type="nucleotide sequence ID" value="XM_008564905.1"/>
</dbReference>
<protein>
    <submittedName>
        <fullName evidence="2">Small nuclear protein PRAC1</fullName>
    </submittedName>
</protein>
<reference evidence="2" key="1">
    <citation type="submission" date="2025-08" db="UniProtKB">
        <authorList>
            <consortium name="RefSeq"/>
        </authorList>
    </citation>
    <scope>IDENTIFICATION</scope>
</reference>
<proteinExistence type="predicted"/>
<evidence type="ECO:0000313" key="1">
    <source>
        <dbReference type="Proteomes" id="UP000694923"/>
    </source>
</evidence>
<feature type="non-terminal residue" evidence="2">
    <location>
        <position position="64"/>
    </location>
</feature>
<dbReference type="Proteomes" id="UP000694923">
    <property type="component" value="Unplaced"/>
</dbReference>
<gene>
    <name evidence="2" type="primary">PRAC1</name>
</gene>
<feature type="non-terminal residue" evidence="2">
    <location>
        <position position="1"/>
    </location>
</feature>
<sequence>LLGEEPLAVRRLLEPRPRICREEQPVLRSCSSLSLERKGVLCAYFSDQDPAHFTTSKSAFLSNK</sequence>
<dbReference type="GeneID" id="103583645"/>
<name>A0ABM0Q436_GALVR</name>
<organism evidence="1 2">
    <name type="scientific">Galeopterus variegatus</name>
    <name type="common">Malayan flying lemur</name>
    <name type="synonym">Cynocephalus variegatus</name>
    <dbReference type="NCBI Taxonomy" id="482537"/>
    <lineage>
        <taxon>Eukaryota</taxon>
        <taxon>Metazoa</taxon>
        <taxon>Chordata</taxon>
        <taxon>Craniata</taxon>
        <taxon>Vertebrata</taxon>
        <taxon>Euteleostomi</taxon>
        <taxon>Mammalia</taxon>
        <taxon>Eutheria</taxon>
        <taxon>Euarchontoglires</taxon>
        <taxon>Dermoptera</taxon>
        <taxon>Cynocephalidae</taxon>
        <taxon>Galeopterus</taxon>
    </lineage>
</organism>
<accession>A0ABM0Q436</accession>